<dbReference type="Proteomes" id="UP000242770">
    <property type="component" value="Unassembled WGS sequence"/>
</dbReference>
<reference evidence="2" key="1">
    <citation type="submission" date="2014-06" db="EMBL/GenBank/DDBJ databases">
        <authorList>
            <person name="Berkman P.J."/>
        </authorList>
    </citation>
    <scope>NUCLEOTIDE SEQUENCE [LARGE SCALE GENOMIC DNA]</scope>
</reference>
<accession>A0A0F7RUR8</accession>
<keyword evidence="2" id="KW-1185">Reference proteome</keyword>
<evidence type="ECO:0000313" key="1">
    <source>
        <dbReference type="EMBL" id="CDS00245.1"/>
    </source>
</evidence>
<gene>
    <name evidence="1" type="primary">SSCI38900.1</name>
</gene>
<dbReference type="AlphaFoldDB" id="A0A0F7RUR8"/>
<organism evidence="1 2">
    <name type="scientific">Sporisorium scitamineum</name>
    <dbReference type="NCBI Taxonomy" id="49012"/>
    <lineage>
        <taxon>Eukaryota</taxon>
        <taxon>Fungi</taxon>
        <taxon>Dikarya</taxon>
        <taxon>Basidiomycota</taxon>
        <taxon>Ustilaginomycotina</taxon>
        <taxon>Ustilaginomycetes</taxon>
        <taxon>Ustilaginales</taxon>
        <taxon>Ustilaginaceae</taxon>
        <taxon>Sporisorium</taxon>
    </lineage>
</organism>
<protein>
    <submittedName>
        <fullName evidence="1">Uncharacterized protein</fullName>
    </submittedName>
</protein>
<sequence length="57" mass="6044">MLLEFWVNAISSIYSFGAPSMAANFGILSSSLASATTTLHLLCAIYNSAPSYLLLEA</sequence>
<name>A0A0F7RUR8_9BASI</name>
<evidence type="ECO:0000313" key="2">
    <source>
        <dbReference type="Proteomes" id="UP000242770"/>
    </source>
</evidence>
<proteinExistence type="predicted"/>
<dbReference type="EMBL" id="CCFA01002269">
    <property type="protein sequence ID" value="CDS00245.1"/>
    <property type="molecule type" value="Genomic_DNA"/>
</dbReference>